<keyword evidence="2" id="KW-1185">Reference proteome</keyword>
<sequence length="170" mass="19462">MMIPIYQTSQVTEELKGTTASSRVGENQKYGTAETMGEGGFWFGEREKPKSEVVNIKRGTGAPPPPRALSQTLRVHEKWEWSSRRPMGMGGWDLMFLHIMRFCKTTTTRPENKVLYIKEGISKRDDGELKRRIVGLKCEVVCFLRMFGNWRVGKLSHLFPSWFPLHGLGV</sequence>
<protein>
    <submittedName>
        <fullName evidence="1">Uncharacterized protein</fullName>
    </submittedName>
</protein>
<evidence type="ECO:0000313" key="1">
    <source>
        <dbReference type="EMBL" id="WKA08293.1"/>
    </source>
</evidence>
<reference evidence="1 2" key="1">
    <citation type="journal article" date="2023" name="Hortic Res">
        <title>The complete reference genome for grapevine (Vitis vinifera L.) genetics and breeding.</title>
        <authorList>
            <person name="Shi X."/>
            <person name="Cao S."/>
            <person name="Wang X."/>
            <person name="Huang S."/>
            <person name="Wang Y."/>
            <person name="Liu Z."/>
            <person name="Liu W."/>
            <person name="Leng X."/>
            <person name="Peng Y."/>
            <person name="Wang N."/>
            <person name="Wang Y."/>
            <person name="Ma Z."/>
            <person name="Xu X."/>
            <person name="Zhang F."/>
            <person name="Xue H."/>
            <person name="Zhong H."/>
            <person name="Wang Y."/>
            <person name="Zhang K."/>
            <person name="Velt A."/>
            <person name="Avia K."/>
            <person name="Holtgrawe D."/>
            <person name="Grimplet J."/>
            <person name="Matus J.T."/>
            <person name="Ware D."/>
            <person name="Wu X."/>
            <person name="Wang H."/>
            <person name="Liu C."/>
            <person name="Fang Y."/>
            <person name="Rustenholz C."/>
            <person name="Cheng Z."/>
            <person name="Xiao H."/>
            <person name="Zhou Y."/>
        </authorList>
    </citation>
    <scope>NUCLEOTIDE SEQUENCE [LARGE SCALE GENOMIC DNA]</scope>
    <source>
        <strain evidence="2">cv. Pinot noir / PN40024</strain>
        <tissue evidence="1">Leaf</tissue>
    </source>
</reference>
<dbReference type="EMBL" id="CP126664">
    <property type="protein sequence ID" value="WKA08293.1"/>
    <property type="molecule type" value="Genomic_DNA"/>
</dbReference>
<proteinExistence type="predicted"/>
<name>A0ABY9DMM8_VITVI</name>
<accession>A0ABY9DMM8</accession>
<organism evidence="1 2">
    <name type="scientific">Vitis vinifera</name>
    <name type="common">Grape</name>
    <dbReference type="NCBI Taxonomy" id="29760"/>
    <lineage>
        <taxon>Eukaryota</taxon>
        <taxon>Viridiplantae</taxon>
        <taxon>Streptophyta</taxon>
        <taxon>Embryophyta</taxon>
        <taxon>Tracheophyta</taxon>
        <taxon>Spermatophyta</taxon>
        <taxon>Magnoliopsida</taxon>
        <taxon>eudicotyledons</taxon>
        <taxon>Gunneridae</taxon>
        <taxon>Pentapetalae</taxon>
        <taxon>rosids</taxon>
        <taxon>Vitales</taxon>
        <taxon>Vitaceae</taxon>
        <taxon>Viteae</taxon>
        <taxon>Vitis</taxon>
    </lineage>
</organism>
<gene>
    <name evidence="1" type="ORF">VitviT2T_026028</name>
</gene>
<evidence type="ECO:0000313" key="2">
    <source>
        <dbReference type="Proteomes" id="UP001227230"/>
    </source>
</evidence>
<dbReference type="Proteomes" id="UP001227230">
    <property type="component" value="Chromosome 17"/>
</dbReference>